<dbReference type="OrthoDB" id="2907002at2759"/>
<keyword evidence="1" id="KW-0472">Membrane</keyword>
<dbReference type="AlphaFoldDB" id="A0A9W8JKM9"/>
<comment type="caution">
    <text evidence="3">The sequence shown here is derived from an EMBL/GenBank/DDBJ whole genome shotgun (WGS) entry which is preliminary data.</text>
</comment>
<accession>A0A9W8JKM9</accession>
<dbReference type="Proteomes" id="UP001140091">
    <property type="component" value="Unassembled WGS sequence"/>
</dbReference>
<evidence type="ECO:0000256" key="1">
    <source>
        <dbReference type="SAM" id="Phobius"/>
    </source>
</evidence>
<organism evidence="3 4">
    <name type="scientific">Candolleomyces eurysporus</name>
    <dbReference type="NCBI Taxonomy" id="2828524"/>
    <lineage>
        <taxon>Eukaryota</taxon>
        <taxon>Fungi</taxon>
        <taxon>Dikarya</taxon>
        <taxon>Basidiomycota</taxon>
        <taxon>Agaricomycotina</taxon>
        <taxon>Agaricomycetes</taxon>
        <taxon>Agaricomycetidae</taxon>
        <taxon>Agaricales</taxon>
        <taxon>Agaricineae</taxon>
        <taxon>Psathyrellaceae</taxon>
        <taxon>Candolleomyces</taxon>
    </lineage>
</organism>
<name>A0A9W8JKM9_9AGAR</name>
<keyword evidence="1" id="KW-1133">Transmembrane helix</keyword>
<feature type="chain" id="PRO_5040740144" evidence="2">
    <location>
        <begin position="22"/>
        <end position="301"/>
    </location>
</feature>
<evidence type="ECO:0000313" key="4">
    <source>
        <dbReference type="Proteomes" id="UP001140091"/>
    </source>
</evidence>
<feature type="non-terminal residue" evidence="3">
    <location>
        <position position="1"/>
    </location>
</feature>
<sequence>MILKLSSILAVALASVSLANTSPVNLEERDLAPPAACTFVVSPSGTPDLTEPLFSEWNYSKPTDMPQIPLTDSRFEGGNSTVTGPDATGLYTVEQTLAADVLTTAEVIAIATGWAVKYEEPSLSGTQDNPLEHQINAQMPGGDVQDDFSWVRYEIGSNYVFVCAVTLLVRVAWFPTGTHITSRMCNILYTTGQVMVGIRVYSATASILLCLYALIGSKLLHLWILATAYFLCPCMAQNEKKYLMAISAYTIVARELIMTILAAAAMYVRYRHQNNSLIKVIRRDLGVYYGAIMGQHPLLVF</sequence>
<evidence type="ECO:0000313" key="3">
    <source>
        <dbReference type="EMBL" id="KAJ2936481.1"/>
    </source>
</evidence>
<protein>
    <submittedName>
        <fullName evidence="3">Uncharacterized protein</fullName>
    </submittedName>
</protein>
<gene>
    <name evidence="3" type="ORF">H1R20_g612</name>
</gene>
<keyword evidence="2" id="KW-0732">Signal</keyword>
<keyword evidence="1" id="KW-0812">Transmembrane</keyword>
<dbReference type="EMBL" id="JANBPK010000053">
    <property type="protein sequence ID" value="KAJ2936481.1"/>
    <property type="molecule type" value="Genomic_DNA"/>
</dbReference>
<evidence type="ECO:0000256" key="2">
    <source>
        <dbReference type="SAM" id="SignalP"/>
    </source>
</evidence>
<feature type="signal peptide" evidence="2">
    <location>
        <begin position="1"/>
        <end position="21"/>
    </location>
</feature>
<keyword evidence="4" id="KW-1185">Reference proteome</keyword>
<proteinExistence type="predicted"/>
<reference evidence="3" key="1">
    <citation type="submission" date="2022-06" db="EMBL/GenBank/DDBJ databases">
        <title>Genome Sequence of Candolleomyces eurysporus.</title>
        <authorList>
            <person name="Buettner E."/>
        </authorList>
    </citation>
    <scope>NUCLEOTIDE SEQUENCE</scope>
    <source>
        <strain evidence="3">VTCC 930004</strain>
    </source>
</reference>
<feature type="transmembrane region" description="Helical" evidence="1">
    <location>
        <begin position="155"/>
        <end position="173"/>
    </location>
</feature>
<feature type="transmembrane region" description="Helical" evidence="1">
    <location>
        <begin position="248"/>
        <end position="268"/>
    </location>
</feature>